<dbReference type="Pfam" id="PF07690">
    <property type="entry name" value="MFS_1"/>
    <property type="match status" value="1"/>
</dbReference>
<keyword evidence="5 7" id="KW-1133">Transmembrane helix</keyword>
<feature type="transmembrane region" description="Helical" evidence="7">
    <location>
        <begin position="292"/>
        <end position="317"/>
    </location>
</feature>
<evidence type="ECO:0000256" key="2">
    <source>
        <dbReference type="ARBA" id="ARBA00008335"/>
    </source>
</evidence>
<feature type="transmembrane region" description="Helical" evidence="7">
    <location>
        <begin position="103"/>
        <end position="120"/>
    </location>
</feature>
<evidence type="ECO:0000256" key="5">
    <source>
        <dbReference type="ARBA" id="ARBA00022989"/>
    </source>
</evidence>
<name>A0ABM1N2J6_NICVS</name>
<dbReference type="InterPro" id="IPR020846">
    <property type="entry name" value="MFS_dom"/>
</dbReference>
<feature type="transmembrane region" description="Helical" evidence="7">
    <location>
        <begin position="463"/>
        <end position="482"/>
    </location>
</feature>
<keyword evidence="4 7" id="KW-0812">Transmembrane</keyword>
<reference evidence="10" key="1">
    <citation type="submission" date="2025-08" db="UniProtKB">
        <authorList>
            <consortium name="RefSeq"/>
        </authorList>
    </citation>
    <scope>IDENTIFICATION</scope>
    <source>
        <tissue evidence="10">Whole Larva</tissue>
    </source>
</reference>
<evidence type="ECO:0000256" key="7">
    <source>
        <dbReference type="SAM" id="Phobius"/>
    </source>
</evidence>
<evidence type="ECO:0000256" key="4">
    <source>
        <dbReference type="ARBA" id="ARBA00022692"/>
    </source>
</evidence>
<gene>
    <name evidence="10" type="primary">LOC108565883</name>
</gene>
<accession>A0ABM1N2J6</accession>
<feature type="transmembrane region" description="Helical" evidence="7">
    <location>
        <begin position="379"/>
        <end position="397"/>
    </location>
</feature>
<organism evidence="9 10">
    <name type="scientific">Nicrophorus vespilloides</name>
    <name type="common">Boreal carrion beetle</name>
    <dbReference type="NCBI Taxonomy" id="110193"/>
    <lineage>
        <taxon>Eukaryota</taxon>
        <taxon>Metazoa</taxon>
        <taxon>Ecdysozoa</taxon>
        <taxon>Arthropoda</taxon>
        <taxon>Hexapoda</taxon>
        <taxon>Insecta</taxon>
        <taxon>Pterygota</taxon>
        <taxon>Neoptera</taxon>
        <taxon>Endopterygota</taxon>
        <taxon>Coleoptera</taxon>
        <taxon>Polyphaga</taxon>
        <taxon>Staphyliniformia</taxon>
        <taxon>Silphidae</taxon>
        <taxon>Nicrophorinae</taxon>
        <taxon>Nicrophorus</taxon>
    </lineage>
</organism>
<dbReference type="PANTHER" id="PTHR23511">
    <property type="entry name" value="SYNAPTIC VESICLE GLYCOPROTEIN 2"/>
    <property type="match status" value="1"/>
</dbReference>
<proteinExistence type="inferred from homology"/>
<evidence type="ECO:0000259" key="8">
    <source>
        <dbReference type="PROSITE" id="PS50850"/>
    </source>
</evidence>
<comment type="similarity">
    <text evidence="2">Belongs to the major facilitator superfamily.</text>
</comment>
<keyword evidence="3" id="KW-0813">Transport</keyword>
<feature type="transmembrane region" description="Helical" evidence="7">
    <location>
        <begin position="404"/>
        <end position="423"/>
    </location>
</feature>
<dbReference type="InterPro" id="IPR011701">
    <property type="entry name" value="MFS"/>
</dbReference>
<sequence length="518" mass="56986">MKNQGMSFKLMLEESDGPADFETAISATGLGKFNLLLLLIAIPSGWAQVFDTKAMSYVSPVAQCDLQLTLENKGLLNAITYIGILSSGFIWGFLADSYGRKKLLVACYLLDTVFILSAGISQSFTMLLISKYFAGFIMNGPTAILISLLSEFHSSTHRARFFLCQGLFSNMANVILPVMAWFFFKQNLDVVIEGLELHNWNFYILLSALPSVISGFAHLLLPESPKFLMSVGRNEEAMDVFRKVYSWNTGEDPESYPIKVLVDETDSKTDVENNNSDVKDVKASGGGFKEKAWNVVSLFCPPHLWIIIFLSAVQMGYKMGLNSLKNWLPQLFTAMNDFVEANGRNGEFCMVLDTMAHNHKNVSADCVVNYNNSDVYTNLMIVQSANIFSFLLTGWVINRLGNKNLFIILGAISGACGGAIYFATNSVTVVVLSTVLTAVSAVNAVVFNVSVVELLPTRLRTMAISLTRLIGLVETIVGNMIFPYLLKSGCAPPFLYVGIITVGCSFIALFLPKEKNLA</sequence>
<evidence type="ECO:0000256" key="3">
    <source>
        <dbReference type="ARBA" id="ARBA00022448"/>
    </source>
</evidence>
<dbReference type="InterPro" id="IPR005828">
    <property type="entry name" value="MFS_sugar_transport-like"/>
</dbReference>
<comment type="subcellular location">
    <subcellularLocation>
        <location evidence="1">Membrane</location>
        <topology evidence="1">Multi-pass membrane protein</topology>
    </subcellularLocation>
</comment>
<evidence type="ECO:0000313" key="10">
    <source>
        <dbReference type="RefSeq" id="XP_017781046.1"/>
    </source>
</evidence>
<feature type="transmembrane region" description="Helical" evidence="7">
    <location>
        <begin position="202"/>
        <end position="221"/>
    </location>
</feature>
<feature type="transmembrane region" description="Helical" evidence="7">
    <location>
        <begin position="33"/>
        <end position="50"/>
    </location>
</feature>
<keyword evidence="6 7" id="KW-0472">Membrane</keyword>
<feature type="transmembrane region" description="Helical" evidence="7">
    <location>
        <begin position="75"/>
        <end position="94"/>
    </location>
</feature>
<protein>
    <submittedName>
        <fullName evidence="10">Synaptic vesicle glycoprotein 2B-like</fullName>
    </submittedName>
</protein>
<dbReference type="GeneID" id="108565883"/>
<dbReference type="InterPro" id="IPR036259">
    <property type="entry name" value="MFS_trans_sf"/>
</dbReference>
<feature type="transmembrane region" description="Helical" evidence="7">
    <location>
        <begin position="494"/>
        <end position="512"/>
    </location>
</feature>
<dbReference type="SUPFAM" id="SSF103473">
    <property type="entry name" value="MFS general substrate transporter"/>
    <property type="match status" value="1"/>
</dbReference>
<evidence type="ECO:0000256" key="1">
    <source>
        <dbReference type="ARBA" id="ARBA00004141"/>
    </source>
</evidence>
<feature type="domain" description="Major facilitator superfamily (MFS) profile" evidence="8">
    <location>
        <begin position="37"/>
        <end position="516"/>
    </location>
</feature>
<feature type="transmembrane region" description="Helical" evidence="7">
    <location>
        <begin position="161"/>
        <end position="182"/>
    </location>
</feature>
<dbReference type="Proteomes" id="UP000695000">
    <property type="component" value="Unplaced"/>
</dbReference>
<dbReference type="RefSeq" id="XP_017781046.1">
    <property type="nucleotide sequence ID" value="XM_017925557.1"/>
</dbReference>
<dbReference type="PROSITE" id="PS50850">
    <property type="entry name" value="MFS"/>
    <property type="match status" value="1"/>
</dbReference>
<evidence type="ECO:0000313" key="9">
    <source>
        <dbReference type="Proteomes" id="UP000695000"/>
    </source>
</evidence>
<feature type="transmembrane region" description="Helical" evidence="7">
    <location>
        <begin position="429"/>
        <end position="451"/>
    </location>
</feature>
<keyword evidence="9" id="KW-1185">Reference proteome</keyword>
<evidence type="ECO:0000256" key="6">
    <source>
        <dbReference type="ARBA" id="ARBA00023136"/>
    </source>
</evidence>
<dbReference type="PANTHER" id="PTHR23511:SF36">
    <property type="entry name" value="EG:BACR7A4.13 PROTEIN-RELATED"/>
    <property type="match status" value="1"/>
</dbReference>
<feature type="transmembrane region" description="Helical" evidence="7">
    <location>
        <begin position="132"/>
        <end position="149"/>
    </location>
</feature>
<dbReference type="Gene3D" id="1.20.1250.20">
    <property type="entry name" value="MFS general substrate transporter like domains"/>
    <property type="match status" value="1"/>
</dbReference>
<dbReference type="Pfam" id="PF00083">
    <property type="entry name" value="Sugar_tr"/>
    <property type="match status" value="1"/>
</dbReference>